<feature type="signal peptide" evidence="1">
    <location>
        <begin position="1"/>
        <end position="31"/>
    </location>
</feature>
<feature type="chain" id="PRO_5030961823" evidence="1">
    <location>
        <begin position="32"/>
        <end position="253"/>
    </location>
</feature>
<dbReference type="AlphaFoldDB" id="A0A7W2FCP5"/>
<evidence type="ECO:0000256" key="1">
    <source>
        <dbReference type="SAM" id="SignalP"/>
    </source>
</evidence>
<comment type="caution">
    <text evidence="2">The sequence shown here is derived from an EMBL/GenBank/DDBJ whole genome shotgun (WGS) entry which is preliminary data.</text>
</comment>
<dbReference type="RefSeq" id="WP_182155538.1">
    <property type="nucleotide sequence ID" value="NZ_JACEZU010000010.1"/>
</dbReference>
<accession>A0A7W2FCP5</accession>
<sequence length="253" mass="26808">MHQHPRFKQRLTQAALALSLAASIAPGIALAHDAATAAPQYASIIASPLRTADDIKGDAKRHPAVFLAFTGVQPGMKVLDVAAGGGATSQLLALAVGSGGEVWAQSQKASPAMEKRLAEHPQANLHPVLQSFDNPVPAGAPALDLVTLIMNYHDIVNLPTDRAAMNKHIYDALKPGGHFIVIDNAAKAGSGLSATNTLHRIDEATLVEEVTKAGFAVEASSDYLRAPSDPREQPFFKMEGKPDDKFAIRFVKK</sequence>
<dbReference type="GO" id="GO:0032259">
    <property type="term" value="P:methylation"/>
    <property type="evidence" value="ECO:0007669"/>
    <property type="project" value="UniProtKB-KW"/>
</dbReference>
<reference evidence="2 3" key="1">
    <citation type="submission" date="2020-07" db="EMBL/GenBank/DDBJ databases">
        <title>Novel species isolated from subtropical streams in China.</title>
        <authorList>
            <person name="Lu H."/>
        </authorList>
    </citation>
    <scope>NUCLEOTIDE SEQUENCE [LARGE SCALE GENOMIC DNA]</scope>
    <source>
        <strain evidence="2 3">LX47W</strain>
    </source>
</reference>
<name>A0A7W2FCP5_9BURK</name>
<dbReference type="Gene3D" id="3.40.50.150">
    <property type="entry name" value="Vaccinia Virus protein VP39"/>
    <property type="match status" value="1"/>
</dbReference>
<organism evidence="2 3">
    <name type="scientific">Rugamonas apoptosis</name>
    <dbReference type="NCBI Taxonomy" id="2758570"/>
    <lineage>
        <taxon>Bacteria</taxon>
        <taxon>Pseudomonadati</taxon>
        <taxon>Pseudomonadota</taxon>
        <taxon>Betaproteobacteria</taxon>
        <taxon>Burkholderiales</taxon>
        <taxon>Oxalobacteraceae</taxon>
        <taxon>Telluria group</taxon>
        <taxon>Rugamonas</taxon>
    </lineage>
</organism>
<dbReference type="CDD" id="cd02440">
    <property type="entry name" value="AdoMet_MTases"/>
    <property type="match status" value="1"/>
</dbReference>
<dbReference type="InterPro" id="IPR029063">
    <property type="entry name" value="SAM-dependent_MTases_sf"/>
</dbReference>
<dbReference type="Pfam" id="PF01209">
    <property type="entry name" value="Ubie_methyltran"/>
    <property type="match status" value="1"/>
</dbReference>
<evidence type="ECO:0000313" key="3">
    <source>
        <dbReference type="Proteomes" id="UP000573499"/>
    </source>
</evidence>
<evidence type="ECO:0000313" key="2">
    <source>
        <dbReference type="EMBL" id="MBA5689187.1"/>
    </source>
</evidence>
<dbReference type="EMBL" id="JACEZU010000010">
    <property type="protein sequence ID" value="MBA5689187.1"/>
    <property type="molecule type" value="Genomic_DNA"/>
</dbReference>
<dbReference type="SUPFAM" id="SSF53335">
    <property type="entry name" value="S-adenosyl-L-methionine-dependent methyltransferases"/>
    <property type="match status" value="1"/>
</dbReference>
<protein>
    <submittedName>
        <fullName evidence="2">Class I SAM-dependent methyltransferase</fullName>
    </submittedName>
</protein>
<dbReference type="Proteomes" id="UP000573499">
    <property type="component" value="Unassembled WGS sequence"/>
</dbReference>
<gene>
    <name evidence="2" type="ORF">H3H39_19270</name>
</gene>
<keyword evidence="1" id="KW-0732">Signal</keyword>
<proteinExistence type="predicted"/>
<keyword evidence="2" id="KW-0489">Methyltransferase</keyword>
<keyword evidence="2" id="KW-0808">Transferase</keyword>
<keyword evidence="3" id="KW-1185">Reference proteome</keyword>
<dbReference type="GO" id="GO:0008168">
    <property type="term" value="F:methyltransferase activity"/>
    <property type="evidence" value="ECO:0007669"/>
    <property type="project" value="UniProtKB-KW"/>
</dbReference>